<accession>A0A7D5ZXE2</accession>
<dbReference type="GO" id="GO:0046872">
    <property type="term" value="F:metal ion binding"/>
    <property type="evidence" value="ECO:0007669"/>
    <property type="project" value="UniProtKB-KW"/>
</dbReference>
<evidence type="ECO:0000256" key="2">
    <source>
        <dbReference type="ARBA" id="ARBA00022723"/>
    </source>
</evidence>
<feature type="binding site" evidence="11">
    <location>
        <position position="125"/>
    </location>
    <ligand>
        <name>NAD(+)</name>
        <dbReference type="ChEBI" id="CHEBI:57540"/>
    </ligand>
</feature>
<dbReference type="NCBIfam" id="NF006941">
    <property type="entry name" value="PRK09423.1"/>
    <property type="match status" value="1"/>
</dbReference>
<dbReference type="Gene3D" id="1.20.1090.10">
    <property type="entry name" value="Dehydroquinate synthase-like - alpha domain"/>
    <property type="match status" value="1"/>
</dbReference>
<keyword evidence="9" id="KW-0862">Zinc</keyword>
<comment type="catalytic activity">
    <reaction evidence="8">
        <text>glycerol + NAD(+) = dihydroxyacetone + NADH + H(+)</text>
        <dbReference type="Rhea" id="RHEA:13769"/>
        <dbReference type="ChEBI" id="CHEBI:15378"/>
        <dbReference type="ChEBI" id="CHEBI:16016"/>
        <dbReference type="ChEBI" id="CHEBI:17754"/>
        <dbReference type="ChEBI" id="CHEBI:57540"/>
        <dbReference type="ChEBI" id="CHEBI:57945"/>
        <dbReference type="EC" id="1.1.1.6"/>
    </reaction>
</comment>
<evidence type="ECO:0000256" key="4">
    <source>
        <dbReference type="ARBA" id="ARBA00023027"/>
    </source>
</evidence>
<protein>
    <recommendedName>
        <fullName evidence="7">Glycerol dehydrogenase</fullName>
        <ecNumber evidence="6">1.1.1.6</ecNumber>
    </recommendedName>
</protein>
<evidence type="ECO:0000256" key="8">
    <source>
        <dbReference type="ARBA" id="ARBA00049006"/>
    </source>
</evidence>
<dbReference type="InterPro" id="IPR001670">
    <property type="entry name" value="ADH_Fe/GldA"/>
</dbReference>
<proteinExistence type="inferred from homology"/>
<reference evidence="13 14" key="1">
    <citation type="journal article" date="2009" name="Mikrobiologiia">
        <title>[Phenanthren biodegradation and interaction of Pseudomonas putida BS3701 and Burkholderia sp.BS3702 in plant rhizosphere].</title>
        <authorList>
            <person name="Ovchinnikova A.A."/>
            <person name="Vetrova A.A."/>
            <person name="Filonov A.E."/>
            <person name="Boronin A.M."/>
        </authorList>
    </citation>
    <scope>NUCLEOTIDE SEQUENCE [LARGE SCALE GENOMIC DNA]</scope>
    <source>
        <strain evidence="13 14">BS3701</strain>
    </source>
</reference>
<evidence type="ECO:0000256" key="3">
    <source>
        <dbReference type="ARBA" id="ARBA00023002"/>
    </source>
</evidence>
<name>A0A7D5ZXE2_PSEPU</name>
<evidence type="ECO:0000313" key="13">
    <source>
        <dbReference type="EMBL" id="QLJ12080.1"/>
    </source>
</evidence>
<sequence length="397" mass="42054">MTQIFAAPGRYIQGYKELERLYRHIAWFGQRFLIITSQGRLDSLKQTLAISFDQPDLSLHYAVFDGEVTRAEVQRLAALQHSLGCDGVIGVGGGKVLDAAKAVAQQARLPLCIVPTVVSNDAPTSALSVLYHPDGSFDDVLFHERSPDVVVVDTWVIAQAPVRLLVAGIGDALATYYEARTCVQGNNDNFLGLAGGGLQASEGGGKPTLTSMAIAQLCHQVLQADAVQAVMACSRQIVTKALNRVIEANALMSGIGFESNGVATAHAVYCGFSVLGARATAYHGEYVAFGTLVMLLLEGAPASELDQLLGLCLAIGLPVCFADLGLADLSEEELQQVVQVAASPQQTSRVEPFQVTTWEMRAALIGASDLGEFYKKGGSILSTSGARDLPSAISRGE</sequence>
<dbReference type="InterPro" id="IPR018211">
    <property type="entry name" value="ADH_Fe_CS"/>
</dbReference>
<feature type="domain" description="Alcohol dehydrogenase iron-type/glycerol dehydrogenase GldA" evidence="12">
    <location>
        <begin position="8"/>
        <end position="154"/>
    </location>
</feature>
<keyword evidence="4 11" id="KW-0520">NAD</keyword>
<keyword evidence="3" id="KW-0560">Oxidoreductase</keyword>
<evidence type="ECO:0000256" key="5">
    <source>
        <dbReference type="ARBA" id="ARBA00037918"/>
    </source>
</evidence>
<feature type="binding site" evidence="11">
    <location>
        <begin position="94"/>
        <end position="98"/>
    </location>
    <ligand>
        <name>NAD(+)</name>
        <dbReference type="ChEBI" id="CHEBI:57540"/>
    </ligand>
</feature>
<comment type="pathway">
    <text evidence="5">Polyol metabolism; glycerol fermentation; glycerone phosphate from glycerol (oxidative route): step 1/2.</text>
</comment>
<dbReference type="RefSeq" id="WP_180688224.1">
    <property type="nucleotide sequence ID" value="NZ_CP059052.1"/>
</dbReference>
<feature type="binding site" evidence="11">
    <location>
        <position position="131"/>
    </location>
    <ligand>
        <name>NAD(+)</name>
        <dbReference type="ChEBI" id="CHEBI:57540"/>
    </ligand>
</feature>
<comment type="similarity">
    <text evidence="1">Belongs to the iron-containing alcohol dehydrogenase family.</text>
</comment>
<dbReference type="Gene3D" id="3.40.50.1970">
    <property type="match status" value="1"/>
</dbReference>
<feature type="binding site" evidence="10">
    <location>
        <position position="121"/>
    </location>
    <ligand>
        <name>glycerol</name>
        <dbReference type="ChEBI" id="CHEBI:17754"/>
    </ligand>
</feature>
<feature type="binding site" evidence="9">
    <location>
        <position position="283"/>
    </location>
    <ligand>
        <name>glycerol</name>
        <dbReference type="ChEBI" id="CHEBI:17754"/>
    </ligand>
</feature>
<dbReference type="PROSITE" id="PS00913">
    <property type="entry name" value="ADH_IRON_1"/>
    <property type="match status" value="1"/>
</dbReference>
<evidence type="ECO:0000256" key="6">
    <source>
        <dbReference type="ARBA" id="ARBA00039147"/>
    </source>
</evidence>
<feature type="binding site" evidence="11">
    <location>
        <begin position="116"/>
        <end position="119"/>
    </location>
    <ligand>
        <name>NAD(+)</name>
        <dbReference type="ChEBI" id="CHEBI:57540"/>
    </ligand>
</feature>
<dbReference type="AlphaFoldDB" id="A0A7D5ZXE2"/>
<evidence type="ECO:0000256" key="7">
    <source>
        <dbReference type="ARBA" id="ARBA00040132"/>
    </source>
</evidence>
<evidence type="ECO:0000256" key="1">
    <source>
        <dbReference type="ARBA" id="ARBA00007358"/>
    </source>
</evidence>
<dbReference type="EMBL" id="CP059052">
    <property type="protein sequence ID" value="QLJ12080.1"/>
    <property type="molecule type" value="Genomic_DNA"/>
</dbReference>
<dbReference type="PIRSF" id="PIRSF000112">
    <property type="entry name" value="Glycerol_dehydrogenase"/>
    <property type="match status" value="1"/>
</dbReference>
<feature type="binding site" evidence="11">
    <location>
        <position position="127"/>
    </location>
    <ligand>
        <name>NAD(+)</name>
        <dbReference type="ChEBI" id="CHEBI:57540"/>
    </ligand>
</feature>
<dbReference type="PANTHER" id="PTHR43616:SF5">
    <property type="entry name" value="GLYCEROL DEHYDROGENASE 1"/>
    <property type="match status" value="1"/>
</dbReference>
<dbReference type="EC" id="1.1.1.6" evidence="6"/>
<dbReference type="SUPFAM" id="SSF56796">
    <property type="entry name" value="Dehydroquinate synthase-like"/>
    <property type="match status" value="1"/>
</dbReference>
<gene>
    <name evidence="13" type="ORF">H0H12_16550</name>
</gene>
<dbReference type="Proteomes" id="UP000510934">
    <property type="component" value="Chromosome"/>
</dbReference>
<evidence type="ECO:0000256" key="9">
    <source>
        <dbReference type="PIRSR" id="PIRSR000112-1"/>
    </source>
</evidence>
<evidence type="ECO:0000313" key="14">
    <source>
        <dbReference type="Proteomes" id="UP000510934"/>
    </source>
</evidence>
<dbReference type="CDD" id="cd08170">
    <property type="entry name" value="GlyDH"/>
    <property type="match status" value="1"/>
</dbReference>
<feature type="binding site" evidence="9">
    <location>
        <position position="266"/>
    </location>
    <ligand>
        <name>glycerol</name>
        <dbReference type="ChEBI" id="CHEBI:17754"/>
    </ligand>
</feature>
<dbReference type="InterPro" id="IPR016205">
    <property type="entry name" value="Glycerol_DH"/>
</dbReference>
<dbReference type="GO" id="GO:0008888">
    <property type="term" value="F:glycerol dehydrogenase (NAD+) activity"/>
    <property type="evidence" value="ECO:0007669"/>
    <property type="project" value="UniProtKB-EC"/>
</dbReference>
<dbReference type="Pfam" id="PF00465">
    <property type="entry name" value="Fe-ADH"/>
    <property type="match status" value="1"/>
</dbReference>
<feature type="binding site" evidence="9">
    <location>
        <position position="171"/>
    </location>
    <ligand>
        <name>glycerol</name>
        <dbReference type="ChEBI" id="CHEBI:17754"/>
    </ligand>
</feature>
<evidence type="ECO:0000259" key="12">
    <source>
        <dbReference type="Pfam" id="PF00465"/>
    </source>
</evidence>
<dbReference type="PANTHER" id="PTHR43616">
    <property type="entry name" value="GLYCEROL DEHYDROGENASE"/>
    <property type="match status" value="1"/>
</dbReference>
<comment type="cofactor">
    <cofactor evidence="9">
        <name>Zn(2+)</name>
        <dbReference type="ChEBI" id="CHEBI:29105"/>
    </cofactor>
    <text evidence="9">Binds 1 zinc ion per subunit.</text>
</comment>
<organism evidence="13 14">
    <name type="scientific">Pseudomonas putida</name>
    <name type="common">Arthrobacter siderocapsulatus</name>
    <dbReference type="NCBI Taxonomy" id="303"/>
    <lineage>
        <taxon>Bacteria</taxon>
        <taxon>Pseudomonadati</taxon>
        <taxon>Pseudomonadota</taxon>
        <taxon>Gammaproteobacteria</taxon>
        <taxon>Pseudomonadales</taxon>
        <taxon>Pseudomonadaceae</taxon>
        <taxon>Pseudomonas</taxon>
    </lineage>
</organism>
<evidence type="ECO:0000256" key="10">
    <source>
        <dbReference type="PIRSR" id="PIRSR000112-2"/>
    </source>
</evidence>
<keyword evidence="2 9" id="KW-0479">Metal-binding</keyword>
<evidence type="ECO:0000256" key="11">
    <source>
        <dbReference type="PIRSR" id="PIRSR000112-3"/>
    </source>
</evidence>